<name>A0ABR1YJD8_9PEZI</name>
<dbReference type="EMBL" id="JBBWRZ010000008">
    <property type="protein sequence ID" value="KAK8230854.1"/>
    <property type="molecule type" value="Genomic_DNA"/>
</dbReference>
<evidence type="ECO:0000313" key="3">
    <source>
        <dbReference type="Proteomes" id="UP001492380"/>
    </source>
</evidence>
<dbReference type="Proteomes" id="UP001492380">
    <property type="component" value="Unassembled WGS sequence"/>
</dbReference>
<dbReference type="SUPFAM" id="SSF54695">
    <property type="entry name" value="POZ domain"/>
    <property type="match status" value="1"/>
</dbReference>
<dbReference type="PROSITE" id="PS50097">
    <property type="entry name" value="BTB"/>
    <property type="match status" value="1"/>
</dbReference>
<reference evidence="2 3" key="1">
    <citation type="submission" date="2024-04" db="EMBL/GenBank/DDBJ databases">
        <title>Phyllosticta paracitricarpa is synonymous to the EU quarantine fungus P. citricarpa based on phylogenomic analyses.</title>
        <authorList>
            <consortium name="Lawrence Berkeley National Laboratory"/>
            <person name="Van Ingen-Buijs V.A."/>
            <person name="Van Westerhoven A.C."/>
            <person name="Haridas S."/>
            <person name="Skiadas P."/>
            <person name="Martin F."/>
            <person name="Groenewald J.Z."/>
            <person name="Crous P.W."/>
            <person name="Seidl M.F."/>
        </authorList>
    </citation>
    <scope>NUCLEOTIDE SEQUENCE [LARGE SCALE GENOMIC DNA]</scope>
    <source>
        <strain evidence="2 3">CBS 123374</strain>
    </source>
</reference>
<accession>A0ABR1YJD8</accession>
<feature type="domain" description="BTB" evidence="1">
    <location>
        <begin position="19"/>
        <end position="152"/>
    </location>
</feature>
<dbReference type="Gene3D" id="3.30.710.10">
    <property type="entry name" value="Potassium Channel Kv1.1, Chain A"/>
    <property type="match status" value="1"/>
</dbReference>
<dbReference type="CDD" id="cd18186">
    <property type="entry name" value="BTB_POZ_ZBTB_KLHL-like"/>
    <property type="match status" value="1"/>
</dbReference>
<organism evidence="2 3">
    <name type="scientific">Phyllosticta capitalensis</name>
    <dbReference type="NCBI Taxonomy" id="121624"/>
    <lineage>
        <taxon>Eukaryota</taxon>
        <taxon>Fungi</taxon>
        <taxon>Dikarya</taxon>
        <taxon>Ascomycota</taxon>
        <taxon>Pezizomycotina</taxon>
        <taxon>Dothideomycetes</taxon>
        <taxon>Dothideomycetes incertae sedis</taxon>
        <taxon>Botryosphaeriales</taxon>
        <taxon>Phyllostictaceae</taxon>
        <taxon>Phyllosticta</taxon>
    </lineage>
</organism>
<comment type="caution">
    <text evidence="2">The sequence shown here is derived from an EMBL/GenBank/DDBJ whole genome shotgun (WGS) entry which is preliminary data.</text>
</comment>
<evidence type="ECO:0000259" key="1">
    <source>
        <dbReference type="PROSITE" id="PS50097"/>
    </source>
</evidence>
<sequence>MSDRLRRSISGLLDSGRYFDAKIECGGETFHVHKSVVCTQSEYFARVFDENNGFKGVIGCIPSHHFSIARPVLLISDGNITATAPHSALFTSTTAHFQRSNAPRDFTFWDRQPLLTMTQEGQTSSIELKDIEASTVRAMIEFMYHGDYKTTEENEIMLNIDVYATAEMYQVEGLKDIAAQHFKVVVPSFFDLPTFPDAIRAIYQGTMEEDRGLRDVLVETAAGKIDELIKDPVFNAVLEEVGAFGKHLIHTIHGRWKTEERLRIQCPNYSGRDAWGSYRGSCGRVMAISPSMIQQDWFVKCDSCKKSYRLTERQRA</sequence>
<protein>
    <submittedName>
        <fullName evidence="2">BTB/POZ protein</fullName>
    </submittedName>
</protein>
<dbReference type="InterPro" id="IPR000210">
    <property type="entry name" value="BTB/POZ_dom"/>
</dbReference>
<dbReference type="Pfam" id="PF00651">
    <property type="entry name" value="BTB"/>
    <property type="match status" value="2"/>
</dbReference>
<keyword evidence="3" id="KW-1185">Reference proteome</keyword>
<evidence type="ECO:0000313" key="2">
    <source>
        <dbReference type="EMBL" id="KAK8230854.1"/>
    </source>
</evidence>
<dbReference type="InterPro" id="IPR011333">
    <property type="entry name" value="SKP1/BTB/POZ_sf"/>
</dbReference>
<dbReference type="PANTHER" id="PTHR47843:SF5">
    <property type="entry name" value="BTB_POZ DOMAIN PROTEIN"/>
    <property type="match status" value="1"/>
</dbReference>
<dbReference type="SMART" id="SM00225">
    <property type="entry name" value="BTB"/>
    <property type="match status" value="1"/>
</dbReference>
<proteinExistence type="predicted"/>
<dbReference type="PANTHER" id="PTHR47843">
    <property type="entry name" value="BTB DOMAIN-CONTAINING PROTEIN-RELATED"/>
    <property type="match status" value="1"/>
</dbReference>
<gene>
    <name evidence="2" type="ORF">HDK90DRAFT_556779</name>
</gene>